<gene>
    <name evidence="1" type="ORF">CN290_01160</name>
</gene>
<accession>A0A2B1DCW7</accession>
<evidence type="ECO:0000313" key="1">
    <source>
        <dbReference type="EMBL" id="PFC78636.1"/>
    </source>
</evidence>
<dbReference type="Proteomes" id="UP000220226">
    <property type="component" value="Unassembled WGS sequence"/>
</dbReference>
<proteinExistence type="predicted"/>
<dbReference type="AlphaFoldDB" id="A0A2B1DCW7"/>
<organism evidence="1 2">
    <name type="scientific">Bacillus cereus</name>
    <dbReference type="NCBI Taxonomy" id="1396"/>
    <lineage>
        <taxon>Bacteria</taxon>
        <taxon>Bacillati</taxon>
        <taxon>Bacillota</taxon>
        <taxon>Bacilli</taxon>
        <taxon>Bacillales</taxon>
        <taxon>Bacillaceae</taxon>
        <taxon>Bacillus</taxon>
        <taxon>Bacillus cereus group</taxon>
    </lineage>
</organism>
<sequence length="85" mass="10219">MKLMQANLEIFEDKIIKPSNYLIERAGNQYILHREVLQYEIEAFREEKLFQYKGRSFLPNIERFPSEKQAREAVCSYWTAISELD</sequence>
<dbReference type="RefSeq" id="WP_097951956.1">
    <property type="nucleotide sequence ID" value="NZ_NTQA01000063.1"/>
</dbReference>
<dbReference type="EMBL" id="NTQT01000001">
    <property type="protein sequence ID" value="PFC78636.1"/>
    <property type="molecule type" value="Genomic_DNA"/>
</dbReference>
<evidence type="ECO:0000313" key="2">
    <source>
        <dbReference type="Proteomes" id="UP000220226"/>
    </source>
</evidence>
<protein>
    <submittedName>
        <fullName evidence="1">Uncharacterized protein</fullName>
    </submittedName>
</protein>
<reference evidence="1 2" key="1">
    <citation type="submission" date="2017-09" db="EMBL/GenBank/DDBJ databases">
        <title>Large-scale bioinformatics analysis of Bacillus genomes uncovers conserved roles of natural products in bacterial physiology.</title>
        <authorList>
            <consortium name="Agbiome Team Llc"/>
            <person name="Bleich R.M."/>
            <person name="Grubbs K.J."/>
            <person name="Santa Maria K.C."/>
            <person name="Allen S.E."/>
            <person name="Farag S."/>
            <person name="Shank E.A."/>
            <person name="Bowers A."/>
        </authorList>
    </citation>
    <scope>NUCLEOTIDE SEQUENCE [LARGE SCALE GENOMIC DNA]</scope>
    <source>
        <strain evidence="1 2">AFS025165</strain>
    </source>
</reference>
<comment type="caution">
    <text evidence="1">The sequence shown here is derived from an EMBL/GenBank/DDBJ whole genome shotgun (WGS) entry which is preliminary data.</text>
</comment>
<name>A0A2B1DCW7_BACCE</name>